<evidence type="ECO:0000313" key="20">
    <source>
        <dbReference type="Proteomes" id="UP000006251"/>
    </source>
</evidence>
<organism evidence="19 20">
    <name type="scientific">Brumicola pallidula DSM 14239 = ACAM 615</name>
    <dbReference type="NCBI Taxonomy" id="1121922"/>
    <lineage>
        <taxon>Bacteria</taxon>
        <taxon>Pseudomonadati</taxon>
        <taxon>Pseudomonadota</taxon>
        <taxon>Gammaproteobacteria</taxon>
        <taxon>Alteromonadales</taxon>
        <taxon>Alteromonadaceae</taxon>
        <taxon>Brumicola</taxon>
    </lineage>
</organism>
<keyword evidence="6 16" id="KW-0813">Transport</keyword>
<keyword evidence="14 16" id="KW-0739">Sodium transport</keyword>
<dbReference type="HAMAP" id="MF_00404">
    <property type="entry name" value="OadG"/>
    <property type="match status" value="1"/>
</dbReference>
<comment type="similarity">
    <text evidence="4 16 17">Belongs to the OadG family.</text>
</comment>
<dbReference type="RefSeq" id="WP_006013916.1">
    <property type="nucleotide sequence ID" value="NZ_BAEQ01000053.1"/>
</dbReference>
<feature type="region of interest" description="Disordered" evidence="18">
    <location>
        <begin position="55"/>
        <end position="75"/>
    </location>
</feature>
<evidence type="ECO:0000256" key="13">
    <source>
        <dbReference type="ARBA" id="ARBA00023136"/>
    </source>
</evidence>
<evidence type="ECO:0000256" key="12">
    <source>
        <dbReference type="ARBA" id="ARBA00023065"/>
    </source>
</evidence>
<name>K6ZIF3_9ALTE</name>
<protein>
    <recommendedName>
        <fullName evidence="16">Probable oxaloacetate decarboxylase gamma chain</fullName>
        <ecNumber evidence="16">7.2.4.2</ecNumber>
    </recommendedName>
</protein>
<comment type="catalytic activity">
    <reaction evidence="15 16 17">
        <text>oxaloacetate + 2 Na(+)(in) + H(+) = pyruvate + 2 Na(+)(out) + CO2</text>
        <dbReference type="Rhea" id="RHEA:57724"/>
        <dbReference type="ChEBI" id="CHEBI:15361"/>
        <dbReference type="ChEBI" id="CHEBI:15378"/>
        <dbReference type="ChEBI" id="CHEBI:16452"/>
        <dbReference type="ChEBI" id="CHEBI:16526"/>
        <dbReference type="ChEBI" id="CHEBI:29101"/>
        <dbReference type="EC" id="7.2.4.2"/>
    </reaction>
</comment>
<dbReference type="InterPro" id="IPR005899">
    <property type="entry name" value="Na_pump_deCOase"/>
</dbReference>
<evidence type="ECO:0000256" key="11">
    <source>
        <dbReference type="ARBA" id="ARBA00023053"/>
    </source>
</evidence>
<evidence type="ECO:0000256" key="6">
    <source>
        <dbReference type="ARBA" id="ARBA00022448"/>
    </source>
</evidence>
<evidence type="ECO:0000256" key="15">
    <source>
        <dbReference type="ARBA" id="ARBA00048176"/>
    </source>
</evidence>
<dbReference type="Proteomes" id="UP000006251">
    <property type="component" value="Unassembled WGS sequence"/>
</dbReference>
<evidence type="ECO:0000256" key="4">
    <source>
        <dbReference type="ARBA" id="ARBA00005844"/>
    </source>
</evidence>
<dbReference type="InterPro" id="IPR023424">
    <property type="entry name" value="OadG"/>
</dbReference>
<evidence type="ECO:0000256" key="5">
    <source>
        <dbReference type="ARBA" id="ARBA00011869"/>
    </source>
</evidence>
<dbReference type="STRING" id="1121922.GCA_000428905_01010"/>
<reference evidence="20" key="1">
    <citation type="journal article" date="2014" name="Environ. Microbiol.">
        <title>Comparative genomics of the marine bacterial genus Glaciecola reveals the high degree of genomic diversity and genomic characteristic for cold adaptation.</title>
        <authorList>
            <person name="Qin Q.L."/>
            <person name="Xie B.B."/>
            <person name="Yu Y."/>
            <person name="Shu Y.L."/>
            <person name="Rong J.C."/>
            <person name="Zhang Y.J."/>
            <person name="Zhao D.L."/>
            <person name="Chen X.L."/>
            <person name="Zhang X.Y."/>
            <person name="Chen B."/>
            <person name="Zhou B.C."/>
            <person name="Zhang Y.Z."/>
        </authorList>
    </citation>
    <scope>NUCLEOTIDE SEQUENCE [LARGE SCALE GENOMIC DNA]</scope>
    <source>
        <strain evidence="20">ACAM 615</strain>
    </source>
</reference>
<gene>
    <name evidence="16" type="primary">oadG</name>
    <name evidence="19" type="ORF">GPAL_3284</name>
</gene>
<keyword evidence="9 16" id="KW-1278">Translocase</keyword>
<dbReference type="Pfam" id="PF04277">
    <property type="entry name" value="OAD_gamma"/>
    <property type="match status" value="1"/>
</dbReference>
<comment type="subcellular location">
    <subcellularLocation>
        <location evidence="3 16 17">Cell membrane</location>
        <topology evidence="3 16 17">Single-pass membrane protein</topology>
    </subcellularLocation>
</comment>
<keyword evidence="12 16" id="KW-0406">Ion transport</keyword>
<dbReference type="OrthoDB" id="6322641at2"/>
<evidence type="ECO:0000256" key="7">
    <source>
        <dbReference type="ARBA" id="ARBA00022475"/>
    </source>
</evidence>
<evidence type="ECO:0000256" key="14">
    <source>
        <dbReference type="ARBA" id="ARBA00023201"/>
    </source>
</evidence>
<comment type="subunit">
    <text evidence="5 16">Heterotrimer of an alpha, a beta and a gamma subunit.</text>
</comment>
<dbReference type="GO" id="GO:0036376">
    <property type="term" value="P:sodium ion export across plasma membrane"/>
    <property type="evidence" value="ECO:0007669"/>
    <property type="project" value="InterPro"/>
</dbReference>
<evidence type="ECO:0000256" key="17">
    <source>
        <dbReference type="RuleBase" id="RU004278"/>
    </source>
</evidence>
<feature type="transmembrane region" description="Helical" evidence="16 17">
    <location>
        <begin position="12"/>
        <end position="40"/>
    </location>
</feature>
<keyword evidence="11 16" id="KW-0915">Sodium</keyword>
<evidence type="ECO:0000256" key="10">
    <source>
        <dbReference type="ARBA" id="ARBA00022989"/>
    </source>
</evidence>
<comment type="function">
    <text evidence="2 16 17">Catalyzes the decarboxylation of oxaloacetate coupled to Na(+) translocation.</text>
</comment>
<keyword evidence="13 16" id="KW-0472">Membrane</keyword>
<evidence type="ECO:0000256" key="3">
    <source>
        <dbReference type="ARBA" id="ARBA00004162"/>
    </source>
</evidence>
<feature type="compositionally biased region" description="Basic and acidic residues" evidence="18">
    <location>
        <begin position="58"/>
        <end position="69"/>
    </location>
</feature>
<dbReference type="EMBL" id="BAEQ01000053">
    <property type="protein sequence ID" value="GAC30132.1"/>
    <property type="molecule type" value="Genomic_DNA"/>
</dbReference>
<keyword evidence="20" id="KW-1185">Reference proteome</keyword>
<evidence type="ECO:0000256" key="16">
    <source>
        <dbReference type="HAMAP-Rule" id="MF_00404"/>
    </source>
</evidence>
<evidence type="ECO:0000313" key="19">
    <source>
        <dbReference type="EMBL" id="GAC30132.1"/>
    </source>
</evidence>
<dbReference type="EC" id="7.2.4.2" evidence="16"/>
<keyword evidence="8 16" id="KW-0812">Transmembrane</keyword>
<comment type="cofactor">
    <cofactor evidence="1 16 17">
        <name>Na(+)</name>
        <dbReference type="ChEBI" id="CHEBI:29101"/>
    </cofactor>
</comment>
<dbReference type="GO" id="GO:0005886">
    <property type="term" value="C:plasma membrane"/>
    <property type="evidence" value="ECO:0007669"/>
    <property type="project" value="UniProtKB-SubCell"/>
</dbReference>
<comment type="caution">
    <text evidence="19">The sequence shown here is derived from an EMBL/GenBank/DDBJ whole genome shotgun (WGS) entry which is preliminary data.</text>
</comment>
<evidence type="ECO:0000256" key="18">
    <source>
        <dbReference type="SAM" id="MobiDB-lite"/>
    </source>
</evidence>
<dbReference type="GO" id="GO:0008948">
    <property type="term" value="F:oxaloacetate decarboxylase activity"/>
    <property type="evidence" value="ECO:0007669"/>
    <property type="project" value="UniProtKB-UniRule"/>
</dbReference>
<evidence type="ECO:0000256" key="1">
    <source>
        <dbReference type="ARBA" id="ARBA00001959"/>
    </source>
</evidence>
<dbReference type="AlphaFoldDB" id="K6ZIF3"/>
<sequence length="97" mass="10549">MSTQMNDQLMEAGILLAVGMSVVFAFLILLIAGIHGIAWFCRKYPSAEVIPHAAHNRTIQDRTTQDNNKKSPTSVSPQVAAAITAAVHTHRHTTLKS</sequence>
<accession>K6ZIF3</accession>
<evidence type="ECO:0000256" key="8">
    <source>
        <dbReference type="ARBA" id="ARBA00022692"/>
    </source>
</evidence>
<evidence type="ECO:0000256" key="9">
    <source>
        <dbReference type="ARBA" id="ARBA00022967"/>
    </source>
</evidence>
<dbReference type="NCBIfam" id="TIGR01195">
    <property type="entry name" value="oadG_fam"/>
    <property type="match status" value="1"/>
</dbReference>
<keyword evidence="10 16" id="KW-1133">Transmembrane helix</keyword>
<keyword evidence="7 16" id="KW-1003">Cell membrane</keyword>
<evidence type="ECO:0000256" key="2">
    <source>
        <dbReference type="ARBA" id="ARBA00003002"/>
    </source>
</evidence>
<proteinExistence type="inferred from homology"/>
<dbReference type="GO" id="GO:0015081">
    <property type="term" value="F:sodium ion transmembrane transporter activity"/>
    <property type="evidence" value="ECO:0007669"/>
    <property type="project" value="UniProtKB-UniRule"/>
</dbReference>
<dbReference type="GO" id="GO:0015451">
    <property type="term" value="F:decarboxylation-driven active transmembrane transporter activity"/>
    <property type="evidence" value="ECO:0007669"/>
    <property type="project" value="UniProtKB-EC"/>
</dbReference>